<gene>
    <name evidence="1" type="ORF">SS1G_03002</name>
</gene>
<name>A7ECG3_SCLS1</name>
<organism evidence="1 2">
    <name type="scientific">Sclerotinia sclerotiorum (strain ATCC 18683 / 1980 / Ss-1)</name>
    <name type="common">White mold</name>
    <name type="synonym">Whetzelinia sclerotiorum</name>
    <dbReference type="NCBI Taxonomy" id="665079"/>
    <lineage>
        <taxon>Eukaryota</taxon>
        <taxon>Fungi</taxon>
        <taxon>Dikarya</taxon>
        <taxon>Ascomycota</taxon>
        <taxon>Pezizomycotina</taxon>
        <taxon>Leotiomycetes</taxon>
        <taxon>Helotiales</taxon>
        <taxon>Sclerotiniaceae</taxon>
        <taxon>Sclerotinia</taxon>
    </lineage>
</organism>
<keyword evidence="2" id="KW-1185">Reference proteome</keyword>
<reference evidence="2" key="1">
    <citation type="journal article" date="2011" name="PLoS Genet.">
        <title>Genomic analysis of the necrotrophic fungal pathogens Sclerotinia sclerotiorum and Botrytis cinerea.</title>
        <authorList>
            <person name="Amselem J."/>
            <person name="Cuomo C.A."/>
            <person name="van Kan J.A."/>
            <person name="Viaud M."/>
            <person name="Benito E.P."/>
            <person name="Couloux A."/>
            <person name="Coutinho P.M."/>
            <person name="de Vries R.P."/>
            <person name="Dyer P.S."/>
            <person name="Fillinger S."/>
            <person name="Fournier E."/>
            <person name="Gout L."/>
            <person name="Hahn M."/>
            <person name="Kohn L."/>
            <person name="Lapalu N."/>
            <person name="Plummer K.M."/>
            <person name="Pradier J.M."/>
            <person name="Quevillon E."/>
            <person name="Sharon A."/>
            <person name="Simon A."/>
            <person name="ten Have A."/>
            <person name="Tudzynski B."/>
            <person name="Tudzynski P."/>
            <person name="Wincker P."/>
            <person name="Andrew M."/>
            <person name="Anthouard V."/>
            <person name="Beever R.E."/>
            <person name="Beffa R."/>
            <person name="Benoit I."/>
            <person name="Bouzid O."/>
            <person name="Brault B."/>
            <person name="Chen Z."/>
            <person name="Choquer M."/>
            <person name="Collemare J."/>
            <person name="Cotton P."/>
            <person name="Danchin E.G."/>
            <person name="Da Silva C."/>
            <person name="Gautier A."/>
            <person name="Giraud C."/>
            <person name="Giraud T."/>
            <person name="Gonzalez C."/>
            <person name="Grossetete S."/>
            <person name="Guldener U."/>
            <person name="Henrissat B."/>
            <person name="Howlett B.J."/>
            <person name="Kodira C."/>
            <person name="Kretschmer M."/>
            <person name="Lappartient A."/>
            <person name="Leroch M."/>
            <person name="Levis C."/>
            <person name="Mauceli E."/>
            <person name="Neuveglise C."/>
            <person name="Oeser B."/>
            <person name="Pearson M."/>
            <person name="Poulain J."/>
            <person name="Poussereau N."/>
            <person name="Quesneville H."/>
            <person name="Rascle C."/>
            <person name="Schumacher J."/>
            <person name="Segurens B."/>
            <person name="Sexton A."/>
            <person name="Silva E."/>
            <person name="Sirven C."/>
            <person name="Soanes D.M."/>
            <person name="Talbot N.J."/>
            <person name="Templeton M."/>
            <person name="Yandava C."/>
            <person name="Yarden O."/>
            <person name="Zeng Q."/>
            <person name="Rollins J.A."/>
            <person name="Lebrun M.H."/>
            <person name="Dickman M."/>
        </authorList>
    </citation>
    <scope>NUCLEOTIDE SEQUENCE [LARGE SCALE GENOMIC DNA]</scope>
    <source>
        <strain evidence="2">ATCC 18683 / 1980 / Ss-1</strain>
    </source>
</reference>
<sequence>MAMNSTSLLINSKVVNPIQRVSRIPWDDSCTLPEEIKFMGKKSCIPTPFHRVPKLRPSNLYLSIPQFRIAPRLSKASCKQDKTQGTMTTTAVENHTKISKNNV</sequence>
<dbReference type="HOGENOM" id="CLU_2265335_0_0_1"/>
<evidence type="ECO:0000313" key="1">
    <source>
        <dbReference type="EMBL" id="EDO00142.1"/>
    </source>
</evidence>
<accession>A7ECG3</accession>
<dbReference type="GeneID" id="5492269"/>
<dbReference type="InParanoid" id="A7ECG3"/>
<dbReference type="Proteomes" id="UP000001312">
    <property type="component" value="Unassembled WGS sequence"/>
</dbReference>
<dbReference type="EMBL" id="CH476623">
    <property type="protein sequence ID" value="EDO00142.1"/>
    <property type="molecule type" value="Genomic_DNA"/>
</dbReference>
<evidence type="ECO:0000313" key="2">
    <source>
        <dbReference type="Proteomes" id="UP000001312"/>
    </source>
</evidence>
<proteinExistence type="predicted"/>
<dbReference type="AlphaFoldDB" id="A7ECG3"/>
<dbReference type="KEGG" id="ssl:SS1G_03002"/>
<dbReference type="RefSeq" id="XP_001596779.1">
    <property type="nucleotide sequence ID" value="XM_001596729.1"/>
</dbReference>
<protein>
    <submittedName>
        <fullName evidence="1">Uncharacterized protein</fullName>
    </submittedName>
</protein>